<dbReference type="PANTHER" id="PTHR47197:SF3">
    <property type="entry name" value="DIHYDRO-HEME D1 DEHYDROGENASE"/>
    <property type="match status" value="1"/>
</dbReference>
<proteinExistence type="predicted"/>
<dbReference type="Pfam" id="PF02239">
    <property type="entry name" value="Cytochrom_D1"/>
    <property type="match status" value="1"/>
</dbReference>
<dbReference type="OrthoDB" id="145213at2"/>
<dbReference type="InterPro" id="IPR011964">
    <property type="entry name" value="YVTN_b-propeller_repeat"/>
</dbReference>
<dbReference type="Proteomes" id="UP000199423">
    <property type="component" value="Unassembled WGS sequence"/>
</dbReference>
<keyword evidence="1" id="KW-0732">Signal</keyword>
<dbReference type="STRING" id="51670.SAMN04488557_3894"/>
<dbReference type="RefSeq" id="WP_092869394.1">
    <property type="nucleotide sequence ID" value="NZ_FPCH01000004.1"/>
</dbReference>
<dbReference type="NCBIfam" id="TIGR03866">
    <property type="entry name" value="PQQ_ABC_repeats"/>
    <property type="match status" value="1"/>
</dbReference>
<dbReference type="PANTHER" id="PTHR47197">
    <property type="entry name" value="PROTEIN NIRF"/>
    <property type="match status" value="1"/>
</dbReference>
<gene>
    <name evidence="2" type="ORF">SAMN04488557_3894</name>
</gene>
<dbReference type="Gene3D" id="2.130.10.10">
    <property type="entry name" value="YVTN repeat-like/Quinoprotein amine dehydrogenase"/>
    <property type="match status" value="3"/>
</dbReference>
<evidence type="ECO:0000313" key="3">
    <source>
        <dbReference type="Proteomes" id="UP000199423"/>
    </source>
</evidence>
<protein>
    <submittedName>
        <fullName evidence="2">PQQ-dependent catabolism-associated beta-propeller protein</fullName>
    </submittedName>
</protein>
<feature type="chain" id="PRO_5011740241" evidence="1">
    <location>
        <begin position="27"/>
        <end position="327"/>
    </location>
</feature>
<dbReference type="SUPFAM" id="SSF50974">
    <property type="entry name" value="Nitrous oxide reductase, N-terminal domain"/>
    <property type="match status" value="1"/>
</dbReference>
<keyword evidence="3" id="KW-1185">Reference proteome</keyword>
<reference evidence="3" key="1">
    <citation type="submission" date="2016-10" db="EMBL/GenBank/DDBJ databases">
        <authorList>
            <person name="Varghese N."/>
            <person name="Submissions S."/>
        </authorList>
    </citation>
    <scope>NUCLEOTIDE SEQUENCE [LARGE SCALE GENOMIC DNA]</scope>
    <source>
        <strain evidence="3">DSM 1565</strain>
    </source>
</reference>
<dbReference type="InterPro" id="IPR051200">
    <property type="entry name" value="Host-pathogen_enzymatic-act"/>
</dbReference>
<organism evidence="2 3">
    <name type="scientific">Hyphomicrobium facile</name>
    <dbReference type="NCBI Taxonomy" id="51670"/>
    <lineage>
        <taxon>Bacteria</taxon>
        <taxon>Pseudomonadati</taxon>
        <taxon>Pseudomonadota</taxon>
        <taxon>Alphaproteobacteria</taxon>
        <taxon>Hyphomicrobiales</taxon>
        <taxon>Hyphomicrobiaceae</taxon>
        <taxon>Hyphomicrobium</taxon>
    </lineage>
</organism>
<dbReference type="AlphaFoldDB" id="A0A1I7NWC1"/>
<feature type="signal peptide" evidence="1">
    <location>
        <begin position="1"/>
        <end position="26"/>
    </location>
</feature>
<name>A0A1I7NWC1_9HYPH</name>
<dbReference type="InterPro" id="IPR022456">
    <property type="entry name" value="PQQ_b_propeller"/>
</dbReference>
<dbReference type="InterPro" id="IPR011045">
    <property type="entry name" value="N2O_reductase_N"/>
</dbReference>
<dbReference type="InterPro" id="IPR015943">
    <property type="entry name" value="WD40/YVTN_repeat-like_dom_sf"/>
</dbReference>
<dbReference type="EMBL" id="FPCH01000004">
    <property type="protein sequence ID" value="SFV38878.1"/>
    <property type="molecule type" value="Genomic_DNA"/>
</dbReference>
<accession>A0A1I7NWC1</accession>
<sequence>MSRFAQALPVFAAAAMTSFGATTANAYTAYITNEKDNSLSVIDTDKLEVIKTVKIGQRPRGIVMSKDGKWVIVCTSDDNDVKIYDAKTLEYVKSLPSGPDPELLTLHPDGKRLYIANEDDNLVTVVDIETSKVLTEIPVGVEPEGMGMSPDGKVLVNTSETTNMAHFIDTENHKTFDNVLVDSRPRVAMFNSAQTQLWVSSEVGGTVAVINPADRKLITKINFEIPGVEKEAIQPVGIRITKDGKLAFIALGPANRVAVVDTSTFKVLKYILVGQRVWQMYFTPDDKLLLTTNGASNDVTVIDVANQKAIKSIKVGRYPWGVVVSPD</sequence>
<dbReference type="NCBIfam" id="TIGR02276">
    <property type="entry name" value="beta_rpt_yvtn"/>
    <property type="match status" value="3"/>
</dbReference>
<evidence type="ECO:0000256" key="1">
    <source>
        <dbReference type="SAM" id="SignalP"/>
    </source>
</evidence>
<evidence type="ECO:0000313" key="2">
    <source>
        <dbReference type="EMBL" id="SFV38878.1"/>
    </source>
</evidence>